<dbReference type="GO" id="GO:0006744">
    <property type="term" value="P:ubiquinone biosynthetic process"/>
    <property type="evidence" value="ECO:0007669"/>
    <property type="project" value="TreeGrafter"/>
</dbReference>
<gene>
    <name evidence="1" type="ORF">L210DRAFT_3507823</name>
</gene>
<comment type="caution">
    <text evidence="1">The sequence shown here is derived from an EMBL/GenBank/DDBJ whole genome shotgun (WGS) entry which is preliminary data.</text>
</comment>
<organism evidence="1 2">
    <name type="scientific">Boletus edulis BED1</name>
    <dbReference type="NCBI Taxonomy" id="1328754"/>
    <lineage>
        <taxon>Eukaryota</taxon>
        <taxon>Fungi</taxon>
        <taxon>Dikarya</taxon>
        <taxon>Basidiomycota</taxon>
        <taxon>Agaricomycotina</taxon>
        <taxon>Agaricomycetes</taxon>
        <taxon>Agaricomycetidae</taxon>
        <taxon>Boletales</taxon>
        <taxon>Boletineae</taxon>
        <taxon>Boletaceae</taxon>
        <taxon>Boletoideae</taxon>
        <taxon>Boletus</taxon>
    </lineage>
</organism>
<sequence>MKQLSRVVRNTPCLSGYAAFGWLCVVCTITDIAFRAAQIRAAQALPKSPSQVPPAVARESKLCGGPTKPHSIRVGINTRQLLQMTAKRLVSKLSQMRGAALKLGQFMSIQDTHILPPEVDKIFRRVQDSFHYMPDWQMEVVPTSYCRNNFISKGIRSNELKDRTIQVMKDEPADDNSPGLLGQDPRSKIPWVWGVSTDRVLVMDRRRQRRRVVNLSPSTGGTLQNASSSYLFQFRLMQTDQLLVELCDATGLCSVDFGAACEYTKEFMDNWLHLLQAAARESPQNETIHTAAIRVGSPWSDITGQIHARIPVILQHRLTPPPRETYSLNRKLSGAFLLASRLGAVVDAKRLWARTCHTFKEPALDLLWDP</sequence>
<evidence type="ECO:0000313" key="1">
    <source>
        <dbReference type="EMBL" id="KAF8431595.1"/>
    </source>
</evidence>
<evidence type="ECO:0000313" key="2">
    <source>
        <dbReference type="Proteomes" id="UP001194468"/>
    </source>
</evidence>
<dbReference type="Proteomes" id="UP001194468">
    <property type="component" value="Unassembled WGS sequence"/>
</dbReference>
<dbReference type="EMBL" id="WHUW01000048">
    <property type="protein sequence ID" value="KAF8431595.1"/>
    <property type="molecule type" value="Genomic_DNA"/>
</dbReference>
<reference evidence="1" key="1">
    <citation type="submission" date="2019-10" db="EMBL/GenBank/DDBJ databases">
        <authorList>
            <consortium name="DOE Joint Genome Institute"/>
            <person name="Kuo A."/>
            <person name="Miyauchi S."/>
            <person name="Kiss E."/>
            <person name="Drula E."/>
            <person name="Kohler A."/>
            <person name="Sanchez-Garcia M."/>
            <person name="Andreopoulos B."/>
            <person name="Barry K.W."/>
            <person name="Bonito G."/>
            <person name="Buee M."/>
            <person name="Carver A."/>
            <person name="Chen C."/>
            <person name="Cichocki N."/>
            <person name="Clum A."/>
            <person name="Culley D."/>
            <person name="Crous P.W."/>
            <person name="Fauchery L."/>
            <person name="Girlanda M."/>
            <person name="Hayes R."/>
            <person name="Keri Z."/>
            <person name="LaButti K."/>
            <person name="Lipzen A."/>
            <person name="Lombard V."/>
            <person name="Magnuson J."/>
            <person name="Maillard F."/>
            <person name="Morin E."/>
            <person name="Murat C."/>
            <person name="Nolan M."/>
            <person name="Ohm R."/>
            <person name="Pangilinan J."/>
            <person name="Pereira M."/>
            <person name="Perotto S."/>
            <person name="Peter M."/>
            <person name="Riley R."/>
            <person name="Sitrit Y."/>
            <person name="Stielow B."/>
            <person name="Szollosi G."/>
            <person name="Zifcakova L."/>
            <person name="Stursova M."/>
            <person name="Spatafora J.W."/>
            <person name="Tedersoo L."/>
            <person name="Vaario L.-M."/>
            <person name="Yamada A."/>
            <person name="Yan M."/>
            <person name="Wang P."/>
            <person name="Xu J."/>
            <person name="Bruns T."/>
            <person name="Baldrian P."/>
            <person name="Vilgalys R."/>
            <person name="Henrissat B."/>
            <person name="Grigoriev I.V."/>
            <person name="Hibbett D."/>
            <person name="Nagy L.G."/>
            <person name="Martin F.M."/>
        </authorList>
    </citation>
    <scope>NUCLEOTIDE SEQUENCE</scope>
    <source>
        <strain evidence="1">BED1</strain>
    </source>
</reference>
<keyword evidence="2" id="KW-1185">Reference proteome</keyword>
<dbReference type="InterPro" id="IPR051409">
    <property type="entry name" value="Atypical_kinase_ADCK"/>
</dbReference>
<dbReference type="PANTHER" id="PTHR43851:SF3">
    <property type="entry name" value="COENZYME Q8"/>
    <property type="match status" value="1"/>
</dbReference>
<dbReference type="PANTHER" id="PTHR43851">
    <property type="match status" value="1"/>
</dbReference>
<accession>A0AAD4G9L9</accession>
<reference evidence="1" key="2">
    <citation type="journal article" date="2020" name="Nat. Commun.">
        <title>Large-scale genome sequencing of mycorrhizal fungi provides insights into the early evolution of symbiotic traits.</title>
        <authorList>
            <person name="Miyauchi S."/>
            <person name="Kiss E."/>
            <person name="Kuo A."/>
            <person name="Drula E."/>
            <person name="Kohler A."/>
            <person name="Sanchez-Garcia M."/>
            <person name="Morin E."/>
            <person name="Andreopoulos B."/>
            <person name="Barry K.W."/>
            <person name="Bonito G."/>
            <person name="Buee M."/>
            <person name="Carver A."/>
            <person name="Chen C."/>
            <person name="Cichocki N."/>
            <person name="Clum A."/>
            <person name="Culley D."/>
            <person name="Crous P.W."/>
            <person name="Fauchery L."/>
            <person name="Girlanda M."/>
            <person name="Hayes R.D."/>
            <person name="Keri Z."/>
            <person name="LaButti K."/>
            <person name="Lipzen A."/>
            <person name="Lombard V."/>
            <person name="Magnuson J."/>
            <person name="Maillard F."/>
            <person name="Murat C."/>
            <person name="Nolan M."/>
            <person name="Ohm R.A."/>
            <person name="Pangilinan J."/>
            <person name="Pereira M.F."/>
            <person name="Perotto S."/>
            <person name="Peter M."/>
            <person name="Pfister S."/>
            <person name="Riley R."/>
            <person name="Sitrit Y."/>
            <person name="Stielow J.B."/>
            <person name="Szollosi G."/>
            <person name="Zifcakova L."/>
            <person name="Stursova M."/>
            <person name="Spatafora J.W."/>
            <person name="Tedersoo L."/>
            <person name="Vaario L.M."/>
            <person name="Yamada A."/>
            <person name="Yan M."/>
            <person name="Wang P."/>
            <person name="Xu J."/>
            <person name="Bruns T."/>
            <person name="Baldrian P."/>
            <person name="Vilgalys R."/>
            <person name="Dunand C."/>
            <person name="Henrissat B."/>
            <person name="Grigoriev I.V."/>
            <person name="Hibbett D."/>
            <person name="Nagy L.G."/>
            <person name="Martin F.M."/>
        </authorList>
    </citation>
    <scope>NUCLEOTIDE SEQUENCE</scope>
    <source>
        <strain evidence="1">BED1</strain>
    </source>
</reference>
<name>A0AAD4G9L9_BOLED</name>
<dbReference type="AlphaFoldDB" id="A0AAD4G9L9"/>
<protein>
    <submittedName>
        <fullName evidence="1">Uncharacterized protein</fullName>
    </submittedName>
</protein>
<proteinExistence type="predicted"/>